<keyword evidence="2" id="KW-1133">Transmembrane helix</keyword>
<keyword evidence="2" id="KW-0812">Transmembrane</keyword>
<dbReference type="PIRSF" id="PIRSF015578">
    <property type="entry name" value="Myoinos-ppht_syn"/>
    <property type="match status" value="1"/>
</dbReference>
<dbReference type="GO" id="GO:0004512">
    <property type="term" value="F:inositol-3-phosphate synthase activity"/>
    <property type="evidence" value="ECO:0007669"/>
    <property type="project" value="InterPro"/>
</dbReference>
<dbReference type="InterPro" id="IPR036291">
    <property type="entry name" value="NAD(P)-bd_dom_sf"/>
</dbReference>
<dbReference type="GO" id="GO:0008654">
    <property type="term" value="P:phospholipid biosynthetic process"/>
    <property type="evidence" value="ECO:0007669"/>
    <property type="project" value="InterPro"/>
</dbReference>
<feature type="transmembrane region" description="Helical" evidence="2">
    <location>
        <begin position="12"/>
        <end position="33"/>
    </location>
</feature>
<dbReference type="EMBL" id="UGYW01000002">
    <property type="protein sequence ID" value="SUJ01035.1"/>
    <property type="molecule type" value="Genomic_DNA"/>
</dbReference>
<proteinExistence type="inferred from homology"/>
<dbReference type="SUPFAM" id="SSF55347">
    <property type="entry name" value="Glyceraldehyde-3-phosphate dehydrogenase-like, C-terminal domain"/>
    <property type="match status" value="1"/>
</dbReference>
<comment type="similarity">
    <text evidence="1">Belongs to the myo-inositol 1-phosphate synthase family.</text>
</comment>
<dbReference type="Gene3D" id="3.40.50.720">
    <property type="entry name" value="NAD(P)-binding Rossmann-like Domain"/>
    <property type="match status" value="2"/>
</dbReference>
<reference evidence="4 5" key="1">
    <citation type="submission" date="2018-06" db="EMBL/GenBank/DDBJ databases">
        <authorList>
            <consortium name="Pathogen Informatics"/>
            <person name="Doyle S."/>
        </authorList>
    </citation>
    <scope>NUCLEOTIDE SEQUENCE [LARGE SCALE GENOMIC DNA]</scope>
    <source>
        <strain evidence="4 5">NCTC11388</strain>
    </source>
</reference>
<feature type="domain" description="Myo-inositol-1-phosphate synthase GAPDH-like" evidence="3">
    <location>
        <begin position="246"/>
        <end position="358"/>
    </location>
</feature>
<dbReference type="AlphaFoldDB" id="A0A380BHG5"/>
<keyword evidence="2" id="KW-0472">Membrane</keyword>
<evidence type="ECO:0000313" key="4">
    <source>
        <dbReference type="EMBL" id="SUJ01035.1"/>
    </source>
</evidence>
<dbReference type="Pfam" id="PF07994">
    <property type="entry name" value="NAD_binding_5"/>
    <property type="match status" value="1"/>
</dbReference>
<dbReference type="SUPFAM" id="SSF51735">
    <property type="entry name" value="NAD(P)-binding Rossmann-fold domains"/>
    <property type="match status" value="1"/>
</dbReference>
<dbReference type="GO" id="GO:0006021">
    <property type="term" value="P:inositol biosynthetic process"/>
    <property type="evidence" value="ECO:0007669"/>
    <property type="project" value="InterPro"/>
</dbReference>
<dbReference type="Proteomes" id="UP000254893">
    <property type="component" value="Unassembled WGS sequence"/>
</dbReference>
<evidence type="ECO:0000313" key="5">
    <source>
        <dbReference type="Proteomes" id="UP000254893"/>
    </source>
</evidence>
<dbReference type="Pfam" id="PF01658">
    <property type="entry name" value="Inos-1-P_synth"/>
    <property type="match status" value="1"/>
</dbReference>
<evidence type="ECO:0000256" key="2">
    <source>
        <dbReference type="SAM" id="Phobius"/>
    </source>
</evidence>
<organism evidence="4 5">
    <name type="scientific">Sphingobacterium spiritivorum</name>
    <name type="common">Flavobacterium spiritivorum</name>
    <dbReference type="NCBI Taxonomy" id="258"/>
    <lineage>
        <taxon>Bacteria</taxon>
        <taxon>Pseudomonadati</taxon>
        <taxon>Bacteroidota</taxon>
        <taxon>Sphingobacteriia</taxon>
        <taxon>Sphingobacteriales</taxon>
        <taxon>Sphingobacteriaceae</taxon>
        <taxon>Sphingobacterium</taxon>
    </lineage>
</organism>
<sequence length="442" mass="49188">MENQVKEANGKLGILIPGLGAVATTLIAGVAAINKGLSLPIGSVSQLSRIRLGKRTEDRNPLIKDFVPLAKLEDIVFGGWDVYEDNVYVAASKAKVLEQGQLDQVKEVLENIKPMKAVFDKNFVKNLDGTHIKSESTRRELADAARKDIRDFKEQNGLDRVVIVWCGSTERYIETNDAFSTVAKLEEALDNDDKRIPPSMIYCYAALMEGVPYVNGAPNLTCDVPAIEELALTNGVAIAGKDFKTGQTLMKTIVAPGLQARALGVEGWFSTNILGNRDGLVLDDPENFKTKEVSKLSVLEEILDAKKNPELYGDLYHKVRINYYPPHGDNKESWDNIDIFGWMGYKMQIKINFLCRDSILAAPVALDLALFIDLAQRAGMSGIQEWLSFYLKSPQTAPGLPPEHDIFKQLMKLQNTLRHMMGEDLITHLGLDYYQELVDSIQ</sequence>
<name>A0A380BHG5_SPHSI</name>
<dbReference type="InterPro" id="IPR013021">
    <property type="entry name" value="Myo-inos-1-P_Synthase_GAPDH"/>
</dbReference>
<evidence type="ECO:0000259" key="3">
    <source>
        <dbReference type="Pfam" id="PF01658"/>
    </source>
</evidence>
<gene>
    <name evidence="4" type="ORF">NCTC11388_00636</name>
</gene>
<protein>
    <submittedName>
        <fullName evidence="4">Myo-inositol-1-phosphate synthase</fullName>
    </submittedName>
</protein>
<dbReference type="InterPro" id="IPR002587">
    <property type="entry name" value="Myo-inos-1-P_Synthase"/>
</dbReference>
<dbReference type="Gene3D" id="3.30.360.10">
    <property type="entry name" value="Dihydrodipicolinate Reductase, domain 2"/>
    <property type="match status" value="1"/>
</dbReference>
<evidence type="ECO:0000256" key="1">
    <source>
        <dbReference type="ARBA" id="ARBA00010813"/>
    </source>
</evidence>
<accession>A0A380BHG5</accession>
<dbReference type="RefSeq" id="WP_115169068.1">
    <property type="nucleotide sequence ID" value="NZ_UGYW01000002.1"/>
</dbReference>
<dbReference type="PANTHER" id="PTHR11510">
    <property type="entry name" value="MYO-INOSITOL-1 PHOSPHATE SYNTHASE"/>
    <property type="match status" value="1"/>
</dbReference>